<proteinExistence type="predicted"/>
<sequence length="57" mass="6407">MWRVAPHGSRLRMTGLELRAPPIAPPFIFAVTNCFTLATPVPLSRPNSAPEEFLKFR</sequence>
<comment type="caution">
    <text evidence="1">The sequence shown here is derived from an EMBL/GenBank/DDBJ whole genome shotgun (WGS) entry which is preliminary data.</text>
</comment>
<evidence type="ECO:0000313" key="1">
    <source>
        <dbReference type="EMBL" id="TWA91038.1"/>
    </source>
</evidence>
<dbReference type="AlphaFoldDB" id="A0A560D1R0"/>
<evidence type="ECO:0000313" key="2">
    <source>
        <dbReference type="Proteomes" id="UP000319949"/>
    </source>
</evidence>
<keyword evidence="2" id="KW-1185">Reference proteome</keyword>
<name>A0A560D1R0_9BRAD</name>
<gene>
    <name evidence="1" type="ORF">FBZ96_11435</name>
</gene>
<reference evidence="1 2" key="1">
    <citation type="submission" date="2019-06" db="EMBL/GenBank/DDBJ databases">
        <title>Genomic Encyclopedia of Type Strains, Phase IV (KMG-V): Genome sequencing to study the core and pangenomes of soil and plant-associated prokaryotes.</title>
        <authorList>
            <person name="Whitman W."/>
        </authorList>
    </citation>
    <scope>NUCLEOTIDE SEQUENCE [LARGE SCALE GENOMIC DNA]</scope>
    <source>
        <strain evidence="1 2">BR 510</strain>
    </source>
</reference>
<protein>
    <submittedName>
        <fullName evidence="1">Uncharacterized protein</fullName>
    </submittedName>
</protein>
<organism evidence="1 2">
    <name type="scientific">Bradyrhizobium stylosanthis</name>
    <dbReference type="NCBI Taxonomy" id="1803665"/>
    <lineage>
        <taxon>Bacteria</taxon>
        <taxon>Pseudomonadati</taxon>
        <taxon>Pseudomonadota</taxon>
        <taxon>Alphaproteobacteria</taxon>
        <taxon>Hyphomicrobiales</taxon>
        <taxon>Nitrobacteraceae</taxon>
        <taxon>Bradyrhizobium</taxon>
    </lineage>
</organism>
<accession>A0A560D1R0</accession>
<dbReference type="Proteomes" id="UP000319949">
    <property type="component" value="Unassembled WGS sequence"/>
</dbReference>
<dbReference type="EMBL" id="VITK01000014">
    <property type="protein sequence ID" value="TWA91038.1"/>
    <property type="molecule type" value="Genomic_DNA"/>
</dbReference>